<evidence type="ECO:0000256" key="1">
    <source>
        <dbReference type="ARBA" id="ARBA00006336"/>
    </source>
</evidence>
<evidence type="ECO:0000313" key="5">
    <source>
        <dbReference type="Proteomes" id="UP000315783"/>
    </source>
</evidence>
<dbReference type="PANTHER" id="PTHR43540:SF6">
    <property type="entry name" value="ISOCHORISMATASE-LIKE DOMAIN-CONTAINING PROTEIN"/>
    <property type="match status" value="1"/>
</dbReference>
<evidence type="ECO:0000256" key="2">
    <source>
        <dbReference type="ARBA" id="ARBA00022801"/>
    </source>
</evidence>
<accession>A0A545VZF7</accession>
<protein>
    <submittedName>
        <fullName evidence="4">Isochorismatase hydrolase</fullName>
    </submittedName>
</protein>
<dbReference type="EMBL" id="SPUK01000007">
    <property type="protein sequence ID" value="TQV95686.1"/>
    <property type="molecule type" value="Genomic_DNA"/>
</dbReference>
<comment type="caution">
    <text evidence="4">The sequence shown here is derived from an EMBL/GenBank/DDBJ whole genome shotgun (WGS) entry which is preliminary data.</text>
</comment>
<dbReference type="SUPFAM" id="SSF52499">
    <property type="entry name" value="Isochorismatase-like hydrolases"/>
    <property type="match status" value="1"/>
</dbReference>
<dbReference type="Proteomes" id="UP000315783">
    <property type="component" value="Unassembled WGS sequence"/>
</dbReference>
<keyword evidence="5" id="KW-1185">Reference proteome</keyword>
<name>A0A545VZF7_9HYPO</name>
<dbReference type="InterPro" id="IPR050272">
    <property type="entry name" value="Isochorismatase-like_hydrls"/>
</dbReference>
<keyword evidence="2 4" id="KW-0378">Hydrolase</keyword>
<proteinExistence type="inferred from homology"/>
<dbReference type="STRING" id="43265.A0A545VZF7"/>
<dbReference type="Pfam" id="PF00857">
    <property type="entry name" value="Isochorismatase"/>
    <property type="match status" value="1"/>
</dbReference>
<dbReference type="InterPro" id="IPR036380">
    <property type="entry name" value="Isochorismatase-like_sf"/>
</dbReference>
<gene>
    <name evidence="4" type="ORF">IF1G_05515</name>
</gene>
<sequence length="217" mass="22816">MPRTALFVIDIQNELAGSPQTQIPGAARIRAAGERILATSRALADGTPENYGGGGGGGIGRVDDQKPGLTVFVQHEESPESGGTLVRDAEPWKLVFPPREGAADEILVAKTTHQLPEAEDTFESNPDLADKLKDAGVDHIVAFGLQSEYCVGSTCKGALAAGFRVSLLQGAHSTYDGDGKTASEIEKDIEEMLASRGADIVPWESAVSQWQTAGVVC</sequence>
<dbReference type="Gene3D" id="3.40.50.850">
    <property type="entry name" value="Isochorismatase-like"/>
    <property type="match status" value="1"/>
</dbReference>
<dbReference type="InterPro" id="IPR000868">
    <property type="entry name" value="Isochorismatase-like_dom"/>
</dbReference>
<evidence type="ECO:0000313" key="4">
    <source>
        <dbReference type="EMBL" id="TQV95686.1"/>
    </source>
</evidence>
<reference evidence="4 5" key="1">
    <citation type="journal article" date="2019" name="Appl. Microbiol. Biotechnol.">
        <title>Genome sequence of Isaria javanica and comparative genome analysis insights into family S53 peptidase evolution in fungal entomopathogens.</title>
        <authorList>
            <person name="Lin R."/>
            <person name="Zhang X."/>
            <person name="Xin B."/>
            <person name="Zou M."/>
            <person name="Gao Y."/>
            <person name="Qin F."/>
            <person name="Hu Q."/>
            <person name="Xie B."/>
            <person name="Cheng X."/>
        </authorList>
    </citation>
    <scope>NUCLEOTIDE SEQUENCE [LARGE SCALE GENOMIC DNA]</scope>
    <source>
        <strain evidence="4 5">IJ1G</strain>
    </source>
</reference>
<dbReference type="OrthoDB" id="245563at2759"/>
<dbReference type="AlphaFoldDB" id="A0A545VZF7"/>
<comment type="similarity">
    <text evidence="1">Belongs to the isochorismatase family.</text>
</comment>
<dbReference type="GO" id="GO:0016787">
    <property type="term" value="F:hydrolase activity"/>
    <property type="evidence" value="ECO:0007669"/>
    <property type="project" value="UniProtKB-KW"/>
</dbReference>
<evidence type="ECO:0000259" key="3">
    <source>
        <dbReference type="Pfam" id="PF00857"/>
    </source>
</evidence>
<organism evidence="4 5">
    <name type="scientific">Cordyceps javanica</name>
    <dbReference type="NCBI Taxonomy" id="43265"/>
    <lineage>
        <taxon>Eukaryota</taxon>
        <taxon>Fungi</taxon>
        <taxon>Dikarya</taxon>
        <taxon>Ascomycota</taxon>
        <taxon>Pezizomycotina</taxon>
        <taxon>Sordariomycetes</taxon>
        <taxon>Hypocreomycetidae</taxon>
        <taxon>Hypocreales</taxon>
        <taxon>Cordycipitaceae</taxon>
        <taxon>Cordyceps</taxon>
    </lineage>
</organism>
<feature type="domain" description="Isochorismatase-like" evidence="3">
    <location>
        <begin position="4"/>
        <end position="183"/>
    </location>
</feature>
<dbReference type="PANTHER" id="PTHR43540">
    <property type="entry name" value="PEROXYUREIDOACRYLATE/UREIDOACRYLATE AMIDOHYDROLASE-RELATED"/>
    <property type="match status" value="1"/>
</dbReference>